<name>A0A101FUN8_9EURY</name>
<dbReference type="PATRIC" id="fig|301375.6.peg.602"/>
<reference evidence="3 4" key="2">
    <citation type="journal article" date="2015" name="MBio">
        <title>Genome-Resolved Metagenomic Analysis Reveals Roles for Candidate Phyla and Other Microbial Community Members in Biogeochemical Transformations in Oil Reservoirs.</title>
        <authorList>
            <person name="Hu P."/>
            <person name="Tom L."/>
            <person name="Singh A."/>
            <person name="Thomas B.C."/>
            <person name="Baker B.J."/>
            <person name="Piceno Y.M."/>
            <person name="Andersen G.L."/>
            <person name="Banfield J.F."/>
        </authorList>
    </citation>
    <scope>NUCLEOTIDE SEQUENCE [LARGE SCALE GENOMIC DNA]</scope>
    <source>
        <strain evidence="1">57_489</strain>
    </source>
</reference>
<dbReference type="EMBL" id="LGFT01000017">
    <property type="protein sequence ID" value="KUK44736.1"/>
    <property type="molecule type" value="Genomic_DNA"/>
</dbReference>
<dbReference type="Proteomes" id="UP000057043">
    <property type="component" value="Unassembled WGS sequence"/>
</dbReference>
<evidence type="ECO:0000313" key="4">
    <source>
        <dbReference type="Proteomes" id="UP000057043"/>
    </source>
</evidence>
<dbReference type="AlphaFoldDB" id="A0A101FUN8"/>
<proteinExistence type="predicted"/>
<dbReference type="Proteomes" id="UP000053961">
    <property type="component" value="Unassembled WGS sequence"/>
</dbReference>
<comment type="caution">
    <text evidence="1">The sequence shown here is derived from an EMBL/GenBank/DDBJ whole genome shotgun (WGS) entry which is preliminary data.</text>
</comment>
<dbReference type="EMBL" id="LGHB01000023">
    <property type="protein sequence ID" value="KUK95931.1"/>
    <property type="molecule type" value="Genomic_DNA"/>
</dbReference>
<sequence length="150" mass="17374">MNKIKLVLAFFAVILTASVGGAIWFPFVPLSDHTMAKEVDAHWDPVYRTYSFSPSDDQAVSWIRFARDLEPHQMEWRWYAPNGQLYARSFAVVPPKDFTSGDWAGKAWSAIQIKGCDPERMQGTWRVDIHRDWRKVKSEWFNIGGQYVSC</sequence>
<evidence type="ECO:0000313" key="3">
    <source>
        <dbReference type="Proteomes" id="UP000053961"/>
    </source>
</evidence>
<evidence type="ECO:0000313" key="1">
    <source>
        <dbReference type="EMBL" id="KUK44736.1"/>
    </source>
</evidence>
<organism evidence="1 4">
    <name type="scientific">Methanothrix harundinacea</name>
    <dbReference type="NCBI Taxonomy" id="301375"/>
    <lineage>
        <taxon>Archaea</taxon>
        <taxon>Methanobacteriati</taxon>
        <taxon>Methanobacteriota</taxon>
        <taxon>Stenosarchaea group</taxon>
        <taxon>Methanomicrobia</taxon>
        <taxon>Methanotrichales</taxon>
        <taxon>Methanotrichaceae</taxon>
        <taxon>Methanothrix</taxon>
    </lineage>
</organism>
<evidence type="ECO:0000313" key="2">
    <source>
        <dbReference type="EMBL" id="KUK95931.1"/>
    </source>
</evidence>
<protein>
    <submittedName>
        <fullName evidence="1">Uncharacterized protein</fullName>
    </submittedName>
</protein>
<accession>A0A101FUN8</accession>
<reference evidence="2" key="1">
    <citation type="journal article" date="2015" name="MBio">
        <title>Genome-resolved metagenomic analysis reveals roles for candidate phyla and other microbial community members in biogeochemical transformations in oil reservoirs.</title>
        <authorList>
            <person name="Hu P."/>
            <person name="Tom L."/>
            <person name="Singh A."/>
            <person name="Thomas B.C."/>
            <person name="Baker B.J."/>
            <person name="Piceno Y.M."/>
            <person name="Andersen G.L."/>
            <person name="Banfield J.F."/>
        </authorList>
    </citation>
    <scope>NUCLEOTIDE SEQUENCE [LARGE SCALE GENOMIC DNA]</scope>
    <source>
        <strain evidence="2">56_747</strain>
    </source>
</reference>
<gene>
    <name evidence="1" type="ORF">XD72_0910</name>
    <name evidence="2" type="ORF">XE07_1458</name>
</gene>